<reference evidence="5 6" key="1">
    <citation type="submission" date="2018-08" db="EMBL/GenBank/DDBJ databases">
        <title>Genomic investigation of the strawberry pathogen Phytophthora fragariae indicates pathogenicity is determined by transcriptional variation in three key races.</title>
        <authorList>
            <person name="Adams T.M."/>
            <person name="Armitage A.D."/>
            <person name="Sobczyk M.K."/>
            <person name="Bates H.J."/>
            <person name="Dunwell J.M."/>
            <person name="Nellist C.F."/>
            <person name="Harrison R.J."/>
        </authorList>
    </citation>
    <scope>NUCLEOTIDE SEQUENCE [LARGE SCALE GENOMIC DNA]</scope>
    <source>
        <strain evidence="4 6">A4</strain>
        <strain evidence="3 7">BC-1</strain>
        <strain evidence="1 5">NOV-9</strain>
        <strain evidence="2 8">ONT-3</strain>
    </source>
</reference>
<dbReference type="EMBL" id="QXGF01000872">
    <property type="protein sequence ID" value="KAE8934769.1"/>
    <property type="molecule type" value="Genomic_DNA"/>
</dbReference>
<evidence type="ECO:0000313" key="5">
    <source>
        <dbReference type="Proteomes" id="UP000429523"/>
    </source>
</evidence>
<evidence type="ECO:0000313" key="4">
    <source>
        <dbReference type="EMBL" id="KAE9290199.1"/>
    </source>
</evidence>
<evidence type="ECO:0000313" key="1">
    <source>
        <dbReference type="EMBL" id="KAE8934769.1"/>
    </source>
</evidence>
<dbReference type="EMBL" id="QXFX01000833">
    <property type="protein sequence ID" value="KAE9103028.1"/>
    <property type="molecule type" value="Genomic_DNA"/>
</dbReference>
<accession>A0A6A3EMN8</accession>
<dbReference type="EMBL" id="QXGD01000891">
    <property type="protein sequence ID" value="KAE9221136.1"/>
    <property type="molecule type" value="Genomic_DNA"/>
</dbReference>
<evidence type="ECO:0000313" key="3">
    <source>
        <dbReference type="EMBL" id="KAE9221136.1"/>
    </source>
</evidence>
<dbReference type="AlphaFoldDB" id="A0A6A3EMN8"/>
<protein>
    <submittedName>
        <fullName evidence="1">Uncharacterized protein</fullName>
    </submittedName>
</protein>
<dbReference type="Proteomes" id="UP000440367">
    <property type="component" value="Unassembled WGS sequence"/>
</dbReference>
<dbReference type="Proteomes" id="UP000488956">
    <property type="component" value="Unassembled WGS sequence"/>
</dbReference>
<dbReference type="Proteomes" id="UP000437068">
    <property type="component" value="Unassembled WGS sequence"/>
</dbReference>
<evidence type="ECO:0000313" key="2">
    <source>
        <dbReference type="EMBL" id="KAE9103028.1"/>
    </source>
</evidence>
<evidence type="ECO:0000313" key="8">
    <source>
        <dbReference type="Proteomes" id="UP000488956"/>
    </source>
</evidence>
<gene>
    <name evidence="4" type="ORF">PF001_g19703</name>
    <name evidence="3" type="ORF">PF002_g15684</name>
    <name evidence="1" type="ORF">PF009_g15267</name>
    <name evidence="2" type="ORF">PF010_g13904</name>
</gene>
<name>A0A6A3EMN8_9STRA</name>
<evidence type="ECO:0000313" key="7">
    <source>
        <dbReference type="Proteomes" id="UP000440367"/>
    </source>
</evidence>
<comment type="caution">
    <text evidence="1">The sequence shown here is derived from an EMBL/GenBank/DDBJ whole genome shotgun (WGS) entry which is preliminary data.</text>
</comment>
<organism evidence="1 5">
    <name type="scientific">Phytophthora fragariae</name>
    <dbReference type="NCBI Taxonomy" id="53985"/>
    <lineage>
        <taxon>Eukaryota</taxon>
        <taxon>Sar</taxon>
        <taxon>Stramenopiles</taxon>
        <taxon>Oomycota</taxon>
        <taxon>Peronosporomycetes</taxon>
        <taxon>Peronosporales</taxon>
        <taxon>Peronosporaceae</taxon>
        <taxon>Phytophthora</taxon>
    </lineage>
</organism>
<dbReference type="Proteomes" id="UP000429523">
    <property type="component" value="Unassembled WGS sequence"/>
</dbReference>
<evidence type="ECO:0000313" key="6">
    <source>
        <dbReference type="Proteomes" id="UP000437068"/>
    </source>
</evidence>
<sequence length="46" mass="5457">MEWQEHEWQQAGTRWDGVKGHIGRDVKRWLREFAESTESAVEEATV</sequence>
<dbReference type="EMBL" id="QXGE01001628">
    <property type="protein sequence ID" value="KAE9290199.1"/>
    <property type="molecule type" value="Genomic_DNA"/>
</dbReference>
<proteinExistence type="predicted"/>